<gene>
    <name evidence="2" type="ORF">CBW57_22000</name>
</gene>
<keyword evidence="1" id="KW-1133">Transmembrane helix</keyword>
<dbReference type="Proteomes" id="UP000196440">
    <property type="component" value="Unassembled WGS sequence"/>
</dbReference>
<organism evidence="2 3">
    <name type="scientific">Yersinia intermedia</name>
    <dbReference type="NCBI Taxonomy" id="631"/>
    <lineage>
        <taxon>Bacteria</taxon>
        <taxon>Pseudomonadati</taxon>
        <taxon>Pseudomonadota</taxon>
        <taxon>Gammaproteobacteria</taxon>
        <taxon>Enterobacterales</taxon>
        <taxon>Yersiniaceae</taxon>
        <taxon>Yersinia</taxon>
    </lineage>
</organism>
<evidence type="ECO:0000313" key="3">
    <source>
        <dbReference type="Proteomes" id="UP000196440"/>
    </source>
</evidence>
<evidence type="ECO:0000313" key="2">
    <source>
        <dbReference type="EMBL" id="OVZ80723.1"/>
    </source>
</evidence>
<keyword evidence="1" id="KW-0812">Transmembrane</keyword>
<name>A0A208ZK31_YERIN</name>
<proteinExistence type="predicted"/>
<accession>A0A208ZK31</accession>
<dbReference type="AlphaFoldDB" id="A0A208ZK31"/>
<dbReference type="EMBL" id="NHOI01000042">
    <property type="protein sequence ID" value="OVZ80723.1"/>
    <property type="molecule type" value="Genomic_DNA"/>
</dbReference>
<comment type="caution">
    <text evidence="2">The sequence shown here is derived from an EMBL/GenBank/DDBJ whole genome shotgun (WGS) entry which is preliminary data.</text>
</comment>
<keyword evidence="1" id="KW-0472">Membrane</keyword>
<reference evidence="2 3" key="1">
    <citation type="submission" date="2017-05" db="EMBL/GenBank/DDBJ databases">
        <title>Whole genome sequencing of Yersinia kristensenii.</title>
        <authorList>
            <person name="Campioni F."/>
        </authorList>
    </citation>
    <scope>NUCLEOTIDE SEQUENCE [LARGE SCALE GENOMIC DNA]</scope>
    <source>
        <strain evidence="2 3">CFSAN060536</strain>
    </source>
</reference>
<sequence>MVVALYWVKILKLLPYCYGRVSSKGQVKPDHRFATPQTINNHYSVIKSIFYLIGSVLYMIRGAYLFEYLDILL</sequence>
<protein>
    <submittedName>
        <fullName evidence="2">Uncharacterized protein</fullName>
    </submittedName>
</protein>
<evidence type="ECO:0000256" key="1">
    <source>
        <dbReference type="SAM" id="Phobius"/>
    </source>
</evidence>
<feature type="transmembrane region" description="Helical" evidence="1">
    <location>
        <begin position="49"/>
        <end position="66"/>
    </location>
</feature>